<dbReference type="GO" id="GO:0005737">
    <property type="term" value="C:cytoplasm"/>
    <property type="evidence" value="ECO:0007669"/>
    <property type="project" value="UniProtKB-SubCell"/>
</dbReference>
<keyword evidence="14 15" id="KW-0326">Glycosidase</keyword>
<dbReference type="GO" id="GO:0005975">
    <property type="term" value="P:carbohydrate metabolic process"/>
    <property type="evidence" value="ECO:0007669"/>
    <property type="project" value="InterPro"/>
</dbReference>
<evidence type="ECO:0000256" key="15">
    <source>
        <dbReference type="RuleBase" id="RU361169"/>
    </source>
</evidence>
<dbReference type="InterPro" id="IPR023393">
    <property type="entry name" value="START-like_dom_sf"/>
</dbReference>
<dbReference type="GO" id="GO:0004650">
    <property type="term" value="F:polygalacturonase activity"/>
    <property type="evidence" value="ECO:0007669"/>
    <property type="project" value="InterPro"/>
</dbReference>
<dbReference type="AlphaFoldDB" id="A0A6N2JZZ6"/>
<evidence type="ECO:0000256" key="4">
    <source>
        <dbReference type="ARBA" id="ARBA00008594"/>
    </source>
</evidence>
<keyword evidence="7" id="KW-0134">Cell wall</keyword>
<proteinExistence type="inferred from homology"/>
<dbReference type="CDD" id="cd07821">
    <property type="entry name" value="PYR_PYL_RCAR_like"/>
    <property type="match status" value="1"/>
</dbReference>
<keyword evidence="10" id="KW-1015">Disulfide bond</keyword>
<keyword evidence="6" id="KW-0963">Cytoplasm</keyword>
<dbReference type="EMBL" id="CAADRP010000001">
    <property type="protein sequence ID" value="VFU20389.1"/>
    <property type="molecule type" value="Genomic_DNA"/>
</dbReference>
<keyword evidence="7" id="KW-0964">Secreted</keyword>
<organism evidence="16">
    <name type="scientific">Salix viminalis</name>
    <name type="common">Common osier</name>
    <name type="synonym">Basket willow</name>
    <dbReference type="NCBI Taxonomy" id="40686"/>
    <lineage>
        <taxon>Eukaryota</taxon>
        <taxon>Viridiplantae</taxon>
        <taxon>Streptophyta</taxon>
        <taxon>Embryophyta</taxon>
        <taxon>Tracheophyta</taxon>
        <taxon>Spermatophyta</taxon>
        <taxon>Magnoliopsida</taxon>
        <taxon>eudicotyledons</taxon>
        <taxon>Gunneridae</taxon>
        <taxon>Pentapetalae</taxon>
        <taxon>rosids</taxon>
        <taxon>fabids</taxon>
        <taxon>Malpighiales</taxon>
        <taxon>Salicaceae</taxon>
        <taxon>Saliceae</taxon>
        <taxon>Salix</taxon>
    </lineage>
</organism>
<dbReference type="GO" id="GO:0004864">
    <property type="term" value="F:protein phosphatase inhibitor activity"/>
    <property type="evidence" value="ECO:0007669"/>
    <property type="project" value="UniProtKB-KW"/>
</dbReference>
<name>A0A6N2JZZ6_SALVM</name>
<dbReference type="PANTHER" id="PTHR31339:SF3">
    <property type="entry name" value="PECTIN LYASE-LIKE SUPERFAMILY PROTEIN"/>
    <property type="match status" value="1"/>
</dbReference>
<evidence type="ECO:0000256" key="3">
    <source>
        <dbReference type="ARBA" id="ARBA00004496"/>
    </source>
</evidence>
<evidence type="ECO:0000256" key="7">
    <source>
        <dbReference type="ARBA" id="ARBA00022512"/>
    </source>
</evidence>
<evidence type="ECO:0008006" key="17">
    <source>
        <dbReference type="Google" id="ProtNLM"/>
    </source>
</evidence>
<dbReference type="SUPFAM" id="SSF51126">
    <property type="entry name" value="Pectin lyase-like"/>
    <property type="match status" value="1"/>
</dbReference>
<dbReference type="Pfam" id="PF10604">
    <property type="entry name" value="Polyketide_cyc2"/>
    <property type="match status" value="1"/>
</dbReference>
<reference evidence="16" key="1">
    <citation type="submission" date="2019-03" db="EMBL/GenBank/DDBJ databases">
        <authorList>
            <person name="Mank J."/>
            <person name="Almeida P."/>
        </authorList>
    </citation>
    <scope>NUCLEOTIDE SEQUENCE</scope>
    <source>
        <strain evidence="16">78183</strain>
    </source>
</reference>
<evidence type="ECO:0000256" key="12">
    <source>
        <dbReference type="ARBA" id="ARBA00023242"/>
    </source>
</evidence>
<dbReference type="FunFam" id="3.30.530.20:FF:000013">
    <property type="entry name" value="Abscisic acid receptor PYL9"/>
    <property type="match status" value="1"/>
</dbReference>
<dbReference type="InterPro" id="IPR051801">
    <property type="entry name" value="GH28_Enzymes"/>
</dbReference>
<dbReference type="Gene3D" id="2.160.20.10">
    <property type="entry name" value="Single-stranded right-handed beta-helix, Pectin lyase-like"/>
    <property type="match status" value="1"/>
</dbReference>
<evidence type="ECO:0000256" key="10">
    <source>
        <dbReference type="ARBA" id="ARBA00023157"/>
    </source>
</evidence>
<keyword evidence="11" id="KW-0675">Receptor</keyword>
<keyword evidence="9 15" id="KW-0378">Hydrolase</keyword>
<dbReference type="SUPFAM" id="SSF55961">
    <property type="entry name" value="Bet v1-like"/>
    <property type="match status" value="1"/>
</dbReference>
<evidence type="ECO:0000256" key="6">
    <source>
        <dbReference type="ARBA" id="ARBA00022490"/>
    </source>
</evidence>
<dbReference type="Gene3D" id="3.30.530.20">
    <property type="match status" value="1"/>
</dbReference>
<dbReference type="GO" id="GO:0009738">
    <property type="term" value="P:abscisic acid-activated signaling pathway"/>
    <property type="evidence" value="ECO:0007669"/>
    <property type="project" value="UniProtKB-KW"/>
</dbReference>
<evidence type="ECO:0000313" key="16">
    <source>
        <dbReference type="EMBL" id="VFU20389.1"/>
    </source>
</evidence>
<keyword evidence="13" id="KW-0650">Protein phosphatase inhibitor</keyword>
<evidence type="ECO:0000256" key="9">
    <source>
        <dbReference type="ARBA" id="ARBA00022801"/>
    </source>
</evidence>
<protein>
    <recommendedName>
        <fullName evidence="17">Bet v I/Major latex protein domain-containing protein</fullName>
    </recommendedName>
</protein>
<dbReference type="InterPro" id="IPR006626">
    <property type="entry name" value="PbH1"/>
</dbReference>
<evidence type="ECO:0000256" key="13">
    <source>
        <dbReference type="ARBA" id="ARBA00023272"/>
    </source>
</evidence>
<sequence>MVTNDYVTFANGNMEDEFIRRHHKHDVKEHQCSSSLVKHIKAPVPLVWSLVRRFDQPQKYKPFVSRCIVQGDLRIGSVREVNVKSGLPATTSTERLELLDDEEHIFSMKIVGGDHRLKNYSSIVTVHPEVIDGRPGTLVIESFVVDVPDGNTKDETCYFVEALIKCNLKSLADVSERLAVQDQTEPIDSICIAVGEVITCSGIVPMKYRNDKISIADFGGVGDGKTLNTKAFREAIYRIQHLRRRGGSLLYIPPGVYLTESFNLTSHMTLYLARGAVIKATQDTWNWPLIAPLPSYGRGRERAGGRYMSFIHGDGLRDVIITGENGTIDGQGDVWWDMWRQRTLLFTRPNLVEFVNSSGIIISNVIFRNSPFWNIHPVYSSNVVIRYVTILAPLDSPNTDGIDPDSSSNVCIEDSYISTGDDLVAVKSGWDEYGIAYGRPSSGITIRRITGSSPFAGIAIGSETSGGVKNVLVENINLYNTGVGIHIKTNIGRGGFITNITVTDVHMENVRKGIRIAGDVGDHPDESFNPNALPVVNGITFKSIWGEKVQQPGSIQGLKNSPFTGICLSNINLHGEPGPRSSPWKCSDVSGSSLQVSPWPCSELTSPHQTGSCSGHF</sequence>
<comment type="subcellular location">
    <subcellularLocation>
        <location evidence="3">Cytoplasm</location>
    </subcellularLocation>
    <subcellularLocation>
        <location evidence="1">Nucleus</location>
    </subcellularLocation>
    <subcellularLocation>
        <location evidence="2">Secreted</location>
        <location evidence="2">Cell wall</location>
    </subcellularLocation>
</comment>
<dbReference type="GO" id="GO:0005634">
    <property type="term" value="C:nucleus"/>
    <property type="evidence" value="ECO:0007669"/>
    <property type="project" value="UniProtKB-SubCell"/>
</dbReference>
<gene>
    <name evidence="16" type="ORF">SVIM_LOCUS5164</name>
</gene>
<evidence type="ECO:0000256" key="5">
    <source>
        <dbReference type="ARBA" id="ARBA00008834"/>
    </source>
</evidence>
<evidence type="ECO:0000256" key="11">
    <source>
        <dbReference type="ARBA" id="ARBA00023170"/>
    </source>
</evidence>
<evidence type="ECO:0000256" key="8">
    <source>
        <dbReference type="ARBA" id="ARBA00022682"/>
    </source>
</evidence>
<dbReference type="SMART" id="SM00710">
    <property type="entry name" value="PbH1"/>
    <property type="match status" value="5"/>
</dbReference>
<accession>A0A6N2JZZ6</accession>
<keyword evidence="12" id="KW-0539">Nucleus</keyword>
<dbReference type="InterPro" id="IPR000743">
    <property type="entry name" value="Glyco_hydro_28"/>
</dbReference>
<dbReference type="Pfam" id="PF00295">
    <property type="entry name" value="Glyco_hydro_28"/>
    <property type="match status" value="1"/>
</dbReference>
<dbReference type="InterPro" id="IPR019587">
    <property type="entry name" value="Polyketide_cyclase/dehydratase"/>
</dbReference>
<dbReference type="InterPro" id="IPR012334">
    <property type="entry name" value="Pectin_lyas_fold"/>
</dbReference>
<evidence type="ECO:0000256" key="2">
    <source>
        <dbReference type="ARBA" id="ARBA00004191"/>
    </source>
</evidence>
<comment type="similarity">
    <text evidence="5 15">Belongs to the glycosyl hydrolase 28 family.</text>
</comment>
<comment type="similarity">
    <text evidence="4">Belongs to the PYR/PYL/RCAR abscisic acid intracellular receptor family.</text>
</comment>
<evidence type="ECO:0000256" key="14">
    <source>
        <dbReference type="ARBA" id="ARBA00023295"/>
    </source>
</evidence>
<evidence type="ECO:0000256" key="1">
    <source>
        <dbReference type="ARBA" id="ARBA00004123"/>
    </source>
</evidence>
<keyword evidence="8" id="KW-0938">Abscisic acid signaling pathway</keyword>
<dbReference type="PANTHER" id="PTHR31339">
    <property type="entry name" value="PECTIN LYASE-RELATED"/>
    <property type="match status" value="1"/>
</dbReference>
<dbReference type="InterPro" id="IPR011050">
    <property type="entry name" value="Pectin_lyase_fold/virulence"/>
</dbReference>